<proteinExistence type="predicted"/>
<protein>
    <recommendedName>
        <fullName evidence="8">C4-dicarboxylate transporter/malic acid transport protein</fullName>
    </recommendedName>
</protein>
<feature type="transmembrane region" description="Helical" evidence="5">
    <location>
        <begin position="35"/>
        <end position="56"/>
    </location>
</feature>
<dbReference type="InterPro" id="IPR038665">
    <property type="entry name" value="Voltage-dep_anion_channel_sf"/>
</dbReference>
<feature type="transmembrane region" description="Helical" evidence="5">
    <location>
        <begin position="279"/>
        <end position="308"/>
    </location>
</feature>
<dbReference type="OMA" id="LWLFTFW"/>
<accession>A0A2H3D0M2</accession>
<dbReference type="STRING" id="47427.A0A2H3D0M2"/>
<feature type="transmembrane region" description="Helical" evidence="5">
    <location>
        <begin position="198"/>
        <end position="220"/>
    </location>
</feature>
<dbReference type="EMBL" id="KZ293677">
    <property type="protein sequence ID" value="PBK87630.1"/>
    <property type="molecule type" value="Genomic_DNA"/>
</dbReference>
<dbReference type="InterPro" id="IPR030185">
    <property type="entry name" value="Mae1"/>
</dbReference>
<dbReference type="Proteomes" id="UP000217790">
    <property type="component" value="Unassembled WGS sequence"/>
</dbReference>
<dbReference type="AlphaFoldDB" id="A0A2H3D0M2"/>
<feature type="transmembrane region" description="Helical" evidence="5">
    <location>
        <begin position="124"/>
        <end position="144"/>
    </location>
</feature>
<sequence length="425" mass="46669">MLASGPSSTVLAQSFNQRDKLLSSESGIARRIHGWSWQAFPIVMGTSAVFMTLSDLKRHPVFVSRIETVFFVFSIFLFLTNTVMLFLQTFCASSPYKLKVVSFATIIVGTINYDVTYGHVSSNLIYALFWVYLAIAMATCFPMIKITFSQRRGLVDFAPSYAFPVFPLVRDDTKVPAMLTGLVSANTLRVIDASDARALGVLLVGYVVHGLGLFMAFFFLSIYIARLMIYGFMENSQSNLAFVACSPPGFSALTLMSLGDHARSILGARGYITEAAGDVWYSASVMASLLLYGLALFFFILGVIAYGYSFKGHMDGILSCWAMTFPNVGWINATRLLGDIFEAQGFLIFHLVMTILICITWLVLSIFTATAFFQGKILKSRKEDVSKDTPNQAGEEVVEEDPTSASVAPSVTLHLAGSSRTLITV</sequence>
<evidence type="ECO:0000256" key="5">
    <source>
        <dbReference type="SAM" id="Phobius"/>
    </source>
</evidence>
<gene>
    <name evidence="6" type="ORF">ARMGADRAFT_1121610</name>
</gene>
<reference evidence="7" key="1">
    <citation type="journal article" date="2017" name="Nat. Ecol. Evol.">
        <title>Genome expansion and lineage-specific genetic innovations in the forest pathogenic fungi Armillaria.</title>
        <authorList>
            <person name="Sipos G."/>
            <person name="Prasanna A.N."/>
            <person name="Walter M.C."/>
            <person name="O'Connor E."/>
            <person name="Balint B."/>
            <person name="Krizsan K."/>
            <person name="Kiss B."/>
            <person name="Hess J."/>
            <person name="Varga T."/>
            <person name="Slot J."/>
            <person name="Riley R."/>
            <person name="Boka B."/>
            <person name="Rigling D."/>
            <person name="Barry K."/>
            <person name="Lee J."/>
            <person name="Mihaltcheva S."/>
            <person name="LaButti K."/>
            <person name="Lipzen A."/>
            <person name="Waldron R."/>
            <person name="Moloney N.M."/>
            <person name="Sperisen C."/>
            <person name="Kredics L."/>
            <person name="Vagvoelgyi C."/>
            <person name="Patrignani A."/>
            <person name="Fitzpatrick D."/>
            <person name="Nagy I."/>
            <person name="Doyle S."/>
            <person name="Anderson J.B."/>
            <person name="Grigoriev I.V."/>
            <person name="Gueldener U."/>
            <person name="Muensterkoetter M."/>
            <person name="Nagy L.G."/>
        </authorList>
    </citation>
    <scope>NUCLEOTIDE SEQUENCE [LARGE SCALE GENOMIC DNA]</scope>
    <source>
        <strain evidence="7">Ar21-2</strain>
    </source>
</reference>
<feature type="transmembrane region" description="Helical" evidence="5">
    <location>
        <begin position="347"/>
        <end position="373"/>
    </location>
</feature>
<dbReference type="GO" id="GO:0015140">
    <property type="term" value="F:malate transmembrane transporter activity"/>
    <property type="evidence" value="ECO:0007669"/>
    <property type="project" value="InterPro"/>
</dbReference>
<evidence type="ECO:0000256" key="2">
    <source>
        <dbReference type="ARBA" id="ARBA00022692"/>
    </source>
</evidence>
<dbReference type="Gene3D" id="1.50.10.150">
    <property type="entry name" value="Voltage-dependent anion channel"/>
    <property type="match status" value="1"/>
</dbReference>
<keyword evidence="4 5" id="KW-0472">Membrane</keyword>
<dbReference type="InParanoid" id="A0A2H3D0M2"/>
<evidence type="ECO:0000256" key="3">
    <source>
        <dbReference type="ARBA" id="ARBA00022989"/>
    </source>
</evidence>
<dbReference type="PANTHER" id="PTHR31162:SF0">
    <property type="entry name" value="MALIC ACID TRANSPORT PROTEIN"/>
    <property type="match status" value="1"/>
</dbReference>
<dbReference type="PANTHER" id="PTHR31162">
    <property type="entry name" value="MALIC ACID TRANSPORT PROTEIN-RELATED"/>
    <property type="match status" value="1"/>
</dbReference>
<feature type="transmembrane region" description="Helical" evidence="5">
    <location>
        <begin position="68"/>
        <end position="87"/>
    </location>
</feature>
<dbReference type="OrthoDB" id="2901184at2759"/>
<evidence type="ECO:0000313" key="6">
    <source>
        <dbReference type="EMBL" id="PBK87630.1"/>
    </source>
</evidence>
<evidence type="ECO:0000313" key="7">
    <source>
        <dbReference type="Proteomes" id="UP000217790"/>
    </source>
</evidence>
<evidence type="ECO:0000256" key="4">
    <source>
        <dbReference type="ARBA" id="ARBA00023136"/>
    </source>
</evidence>
<dbReference type="GO" id="GO:0016020">
    <property type="term" value="C:membrane"/>
    <property type="evidence" value="ECO:0007669"/>
    <property type="project" value="UniProtKB-SubCell"/>
</dbReference>
<name>A0A2H3D0M2_ARMGA</name>
<dbReference type="Pfam" id="PF03595">
    <property type="entry name" value="SLAC1"/>
    <property type="match status" value="1"/>
</dbReference>
<evidence type="ECO:0008006" key="8">
    <source>
        <dbReference type="Google" id="ProtNLM"/>
    </source>
</evidence>
<keyword evidence="7" id="KW-1185">Reference proteome</keyword>
<organism evidence="6 7">
    <name type="scientific">Armillaria gallica</name>
    <name type="common">Bulbous honey fungus</name>
    <name type="synonym">Armillaria bulbosa</name>
    <dbReference type="NCBI Taxonomy" id="47427"/>
    <lineage>
        <taxon>Eukaryota</taxon>
        <taxon>Fungi</taxon>
        <taxon>Dikarya</taxon>
        <taxon>Basidiomycota</taxon>
        <taxon>Agaricomycotina</taxon>
        <taxon>Agaricomycetes</taxon>
        <taxon>Agaricomycetidae</taxon>
        <taxon>Agaricales</taxon>
        <taxon>Marasmiineae</taxon>
        <taxon>Physalacriaceae</taxon>
        <taxon>Armillaria</taxon>
    </lineage>
</organism>
<keyword evidence="3 5" id="KW-1133">Transmembrane helix</keyword>
<keyword evidence="2 5" id="KW-0812">Transmembrane</keyword>
<dbReference type="InterPro" id="IPR004695">
    <property type="entry name" value="SLAC1/Mae1/Ssu1/TehA"/>
</dbReference>
<comment type="subcellular location">
    <subcellularLocation>
        <location evidence="1">Membrane</location>
        <topology evidence="1">Multi-pass membrane protein</topology>
    </subcellularLocation>
</comment>
<evidence type="ECO:0000256" key="1">
    <source>
        <dbReference type="ARBA" id="ARBA00004141"/>
    </source>
</evidence>